<dbReference type="InterPro" id="IPR057013">
    <property type="entry name" value="LRR_ComC"/>
</dbReference>
<dbReference type="KEGG" id="ddi:DDB_G0286933"/>
<feature type="chain" id="PRO_5004249601" description="EGF-like domain-containing protein" evidence="1">
    <location>
        <begin position="22"/>
        <end position="690"/>
    </location>
</feature>
<protein>
    <recommendedName>
        <fullName evidence="2">EGF-like domain-containing protein</fullName>
    </recommendedName>
</protein>
<accession>Q54L32</accession>
<dbReference type="VEuPathDB" id="AmoebaDB:DDB_G0286933"/>
<feature type="domain" description="EGF-like" evidence="2">
    <location>
        <begin position="92"/>
        <end position="423"/>
    </location>
</feature>
<keyword evidence="4" id="KW-1185">Reference proteome</keyword>
<feature type="signal peptide" evidence="1">
    <location>
        <begin position="1"/>
        <end position="21"/>
    </location>
</feature>
<dbReference type="PANTHER" id="PTHR24032:SF8">
    <property type="entry name" value="EGF-LIKE DOMAIN-CONTAINING PROTEIN"/>
    <property type="match status" value="1"/>
</dbReference>
<dbReference type="FunCoup" id="Q54L32">
    <property type="interactions" value="82"/>
</dbReference>
<evidence type="ECO:0000256" key="1">
    <source>
        <dbReference type="SAM" id="SignalP"/>
    </source>
</evidence>
<comment type="caution">
    <text evidence="3">The sequence shown here is derived from an EMBL/GenBank/DDBJ whole genome shotgun (WGS) entry which is preliminary data.</text>
</comment>
<dbReference type="HOGENOM" id="CLU_375282_0_0_1"/>
<dbReference type="Pfam" id="PF24141">
    <property type="entry name" value="LRR_ComC"/>
    <property type="match status" value="1"/>
</dbReference>
<dbReference type="PhylomeDB" id="Q54L32"/>
<reference evidence="3 4" key="1">
    <citation type="journal article" date="2005" name="Nature">
        <title>The genome of the social amoeba Dictyostelium discoideum.</title>
        <authorList>
            <consortium name="The Dictyostelium discoideum Sequencing Consortium"/>
            <person name="Eichinger L."/>
            <person name="Pachebat J.A."/>
            <person name="Glockner G."/>
            <person name="Rajandream M.A."/>
            <person name="Sucgang R."/>
            <person name="Berriman M."/>
            <person name="Song J."/>
            <person name="Olsen R."/>
            <person name="Szafranski K."/>
            <person name="Xu Q."/>
            <person name="Tunggal B."/>
            <person name="Kummerfeld S."/>
            <person name="Madera M."/>
            <person name="Konfortov B.A."/>
            <person name="Rivero F."/>
            <person name="Bankier A.T."/>
            <person name="Lehmann R."/>
            <person name="Hamlin N."/>
            <person name="Davies R."/>
            <person name="Gaudet P."/>
            <person name="Fey P."/>
            <person name="Pilcher K."/>
            <person name="Chen G."/>
            <person name="Saunders D."/>
            <person name="Sodergren E."/>
            <person name="Davis P."/>
            <person name="Kerhornou A."/>
            <person name="Nie X."/>
            <person name="Hall N."/>
            <person name="Anjard C."/>
            <person name="Hemphill L."/>
            <person name="Bason N."/>
            <person name="Farbrother P."/>
            <person name="Desany B."/>
            <person name="Just E."/>
            <person name="Morio T."/>
            <person name="Rost R."/>
            <person name="Churcher C."/>
            <person name="Cooper J."/>
            <person name="Haydock S."/>
            <person name="van Driessche N."/>
            <person name="Cronin A."/>
            <person name="Goodhead I."/>
            <person name="Muzny D."/>
            <person name="Mourier T."/>
            <person name="Pain A."/>
            <person name="Lu M."/>
            <person name="Harper D."/>
            <person name="Lindsay R."/>
            <person name="Hauser H."/>
            <person name="James K."/>
            <person name="Quiles M."/>
            <person name="Madan Babu M."/>
            <person name="Saito T."/>
            <person name="Buchrieser C."/>
            <person name="Wardroper A."/>
            <person name="Felder M."/>
            <person name="Thangavelu M."/>
            <person name="Johnson D."/>
            <person name="Knights A."/>
            <person name="Loulseged H."/>
            <person name="Mungall K."/>
            <person name="Oliver K."/>
            <person name="Price C."/>
            <person name="Quail M.A."/>
            <person name="Urushihara H."/>
            <person name="Hernandez J."/>
            <person name="Rabbinowitsch E."/>
            <person name="Steffen D."/>
            <person name="Sanders M."/>
            <person name="Ma J."/>
            <person name="Kohara Y."/>
            <person name="Sharp S."/>
            <person name="Simmonds M."/>
            <person name="Spiegler S."/>
            <person name="Tivey A."/>
            <person name="Sugano S."/>
            <person name="White B."/>
            <person name="Walker D."/>
            <person name="Woodward J."/>
            <person name="Winckler T."/>
            <person name="Tanaka Y."/>
            <person name="Shaulsky G."/>
            <person name="Schleicher M."/>
            <person name="Weinstock G."/>
            <person name="Rosenthal A."/>
            <person name="Cox E.C."/>
            <person name="Chisholm R.L."/>
            <person name="Gibbs R."/>
            <person name="Loomis W.F."/>
            <person name="Platzer M."/>
            <person name="Kay R.R."/>
            <person name="Williams J."/>
            <person name="Dear P.H."/>
            <person name="Noegel A.A."/>
            <person name="Barrell B."/>
            <person name="Kuspa A."/>
        </authorList>
    </citation>
    <scope>NUCLEOTIDE SEQUENCE [LARGE SCALE GENOMIC DNA]</scope>
    <source>
        <strain evidence="3 4">AX4</strain>
    </source>
</reference>
<evidence type="ECO:0000313" key="4">
    <source>
        <dbReference type="Proteomes" id="UP000002195"/>
    </source>
</evidence>
<organism evidence="3 4">
    <name type="scientific">Dictyostelium discoideum</name>
    <name type="common">Social amoeba</name>
    <dbReference type="NCBI Taxonomy" id="44689"/>
    <lineage>
        <taxon>Eukaryota</taxon>
        <taxon>Amoebozoa</taxon>
        <taxon>Evosea</taxon>
        <taxon>Eumycetozoa</taxon>
        <taxon>Dictyostelia</taxon>
        <taxon>Dictyosteliales</taxon>
        <taxon>Dictyosteliaceae</taxon>
        <taxon>Dictyostelium</taxon>
    </lineage>
</organism>
<dbReference type="EMBL" id="AAFI02000092">
    <property type="protein sequence ID" value="EAL63964.1"/>
    <property type="molecule type" value="Genomic_DNA"/>
</dbReference>
<name>Q54L32_DICDI</name>
<evidence type="ECO:0000313" key="3">
    <source>
        <dbReference type="EMBL" id="EAL63964.1"/>
    </source>
</evidence>
<evidence type="ECO:0000259" key="2">
    <source>
        <dbReference type="Pfam" id="PF24141"/>
    </source>
</evidence>
<dbReference type="InterPro" id="IPR032675">
    <property type="entry name" value="LRR_dom_sf"/>
</dbReference>
<dbReference type="AlphaFoldDB" id="Q54L32"/>
<dbReference type="Proteomes" id="UP000002195">
    <property type="component" value="Unassembled WGS sequence"/>
</dbReference>
<gene>
    <name evidence="3" type="ORF">DDB_G0286933</name>
</gene>
<dbReference type="InterPro" id="IPR053331">
    <property type="entry name" value="EGF-like_comC"/>
</dbReference>
<sequence>MRLFYLIFFLIVSTIINGCNSQIQKNDYNCLNKLIVKIANLSLYKLNSTSKQYDYCGTKNNNVINCNSNGRITDIQLTHFVNKATNLISANDYYCFPFLKSIGVDSFRIEKNFIYGPFPDTLYKRIFLLNGDLLSVFDVDTEIGFNNTIKRTEIDTFRLVGGVATSLNTTVYMSTISHFKNIEFIYGTAVITNKTNFIFENDLNENKKSSFKKITSYCSNIPPLSYNNGTINFVELTFLPSFDKESVSNFSSYSNVLDIYLNSWDPNQVFPFPLGLGNIPPNNKLIYIYINYLIDSPPHLIDLSNLDSNDKTDLYSYNTLTLNNPGNLFNFNGKFPFSSLHKNLVIFDFNDGNFSELPKLEDVFKEEIAVINLNNNSIGGNIQTTLDFNKLPKLATLNLRNNRLTGSIDESWCRINFDISYNLIGGEAPSCMVCHFQQNDLSIRGINFTNWNPKPPCTSIIPNLMYDNSTKLLLIYGQDIGVARTNFKIENSYNYSPYCSMPGYPDIRNRQFCFKYIDTDEPNPFSFNITYPKLPPGSRKTFELAAYNMFLPLVNKVTMNSKESLTIAGRYFAYNKTVINVQVDGKICNIESCDFNEIKCKFSNDNNNNINGLNVFVQIMNVSSQFCISKCNAADNYECEFKFERCNCSEGWEGGDCSIKIENKLSNSNRNNILNTTIIFIVLILILSSF</sequence>
<dbReference type="Gene3D" id="3.80.10.10">
    <property type="entry name" value="Ribonuclease Inhibitor"/>
    <property type="match status" value="1"/>
</dbReference>
<proteinExistence type="predicted"/>
<dbReference type="PaxDb" id="44689-DDB0187198"/>
<keyword evidence="1" id="KW-0732">Signal</keyword>
<dbReference type="GeneID" id="8625870"/>
<dbReference type="RefSeq" id="XP_637471.1">
    <property type="nucleotide sequence ID" value="XM_632379.1"/>
</dbReference>
<dbReference type="InParanoid" id="Q54L32"/>
<dbReference type="dictyBase" id="DDB_G0286933">
    <property type="gene designation" value="tnlB"/>
</dbReference>
<dbReference type="SUPFAM" id="SSF52058">
    <property type="entry name" value="L domain-like"/>
    <property type="match status" value="1"/>
</dbReference>
<dbReference type="PANTHER" id="PTHR24032">
    <property type="entry name" value="EGF-LIKE DOMAIN-CONTAINING PROTEIN-RELATED-RELATED"/>
    <property type="match status" value="1"/>
</dbReference>